<proteinExistence type="predicted"/>
<dbReference type="Gene3D" id="2.60.120.10">
    <property type="entry name" value="Jelly Rolls"/>
    <property type="match status" value="1"/>
</dbReference>
<dbReference type="InterPro" id="IPR047263">
    <property type="entry name" value="HNL-like_cupin"/>
</dbReference>
<dbReference type="EMBL" id="JAANYN010000001">
    <property type="protein sequence ID" value="NHE55957.1"/>
    <property type="molecule type" value="Genomic_DNA"/>
</dbReference>
<comment type="caution">
    <text evidence="2">The sequence shown here is derived from an EMBL/GenBank/DDBJ whole genome shotgun (WGS) entry which is preliminary data.</text>
</comment>
<feature type="domain" description="ABM" evidence="1">
    <location>
        <begin position="9"/>
        <end position="101"/>
    </location>
</feature>
<organism evidence="2 3">
    <name type="scientific">Cyclobacterium plantarum</name>
    <dbReference type="NCBI Taxonomy" id="2716263"/>
    <lineage>
        <taxon>Bacteria</taxon>
        <taxon>Pseudomonadati</taxon>
        <taxon>Bacteroidota</taxon>
        <taxon>Cytophagia</taxon>
        <taxon>Cytophagales</taxon>
        <taxon>Cyclobacteriaceae</taxon>
        <taxon>Cyclobacterium</taxon>
    </lineage>
</organism>
<dbReference type="CDD" id="cd02233">
    <property type="entry name" value="cupin_HNL-like"/>
    <property type="match status" value="1"/>
</dbReference>
<dbReference type="Pfam" id="PF03992">
    <property type="entry name" value="ABM"/>
    <property type="match status" value="1"/>
</dbReference>
<dbReference type="InterPro" id="IPR011051">
    <property type="entry name" value="RmlC_Cupin_sf"/>
</dbReference>
<dbReference type="InterPro" id="IPR014710">
    <property type="entry name" value="RmlC-like_jellyroll"/>
</dbReference>
<sequence>MVLAQQKQIIRISEIEIFPEYLSGYKSILKTEAEASVRLEAEVISIFPMFQKEDSTQIRILEIYADEEAYKSHIATPHFQQYKTTTLEMVKSLKLVDMSAIDLETMNKIFKKEMETENKQELEAIFPKGEKGSNEFFTGNANNFGFQLDSVFTTVAGNVYFKPGARSNWHTHPSGQILIITDGVGYHQIEGHPIEVIKKGDVVQCPPNVRHWHGASEDVGLQQIYIVPNTEKGIVNWQEAVTDLVYRTRTE</sequence>
<evidence type="ECO:0000313" key="2">
    <source>
        <dbReference type="EMBL" id="NHE55957.1"/>
    </source>
</evidence>
<dbReference type="PROSITE" id="PS51725">
    <property type="entry name" value="ABM"/>
    <property type="match status" value="1"/>
</dbReference>
<keyword evidence="3" id="KW-1185">Reference proteome</keyword>
<reference evidence="2 3" key="1">
    <citation type="submission" date="2020-03" db="EMBL/GenBank/DDBJ databases">
        <title>Cyclobacterium plantarum sp. nov., a marine bacterium isolated from a coastal-marine wetland.</title>
        <authorList>
            <person name="Sanchez-Porro C."/>
            <person name="Ventosa A."/>
            <person name="Amoozegar M."/>
        </authorList>
    </citation>
    <scope>NUCLEOTIDE SEQUENCE [LARGE SCALE GENOMIC DNA]</scope>
    <source>
        <strain evidence="2 3">GBPx2</strain>
    </source>
</reference>
<evidence type="ECO:0000259" key="1">
    <source>
        <dbReference type="PROSITE" id="PS51725"/>
    </source>
</evidence>
<dbReference type="Pfam" id="PF07883">
    <property type="entry name" value="Cupin_2"/>
    <property type="match status" value="1"/>
</dbReference>
<dbReference type="PANTHER" id="PTHR43698">
    <property type="entry name" value="RIBD C-TERMINAL DOMAIN CONTAINING PROTEIN"/>
    <property type="match status" value="1"/>
</dbReference>
<accession>A0ABX0H6W2</accession>
<dbReference type="InterPro" id="IPR011008">
    <property type="entry name" value="Dimeric_a/b-barrel"/>
</dbReference>
<dbReference type="InterPro" id="IPR007138">
    <property type="entry name" value="ABM_dom"/>
</dbReference>
<protein>
    <submittedName>
        <fullName evidence="2">Cupin domain-containing protein</fullName>
    </submittedName>
</protein>
<dbReference type="SUPFAM" id="SSF54909">
    <property type="entry name" value="Dimeric alpha+beta barrel"/>
    <property type="match status" value="1"/>
</dbReference>
<dbReference type="Gene3D" id="3.30.70.100">
    <property type="match status" value="1"/>
</dbReference>
<name>A0ABX0H6W2_9BACT</name>
<gene>
    <name evidence="2" type="ORF">G9Q97_03910</name>
</gene>
<dbReference type="InterPro" id="IPR013096">
    <property type="entry name" value="Cupin_2"/>
</dbReference>
<dbReference type="Proteomes" id="UP000649799">
    <property type="component" value="Unassembled WGS sequence"/>
</dbReference>
<dbReference type="PANTHER" id="PTHR43698:SF1">
    <property type="entry name" value="BLL4564 PROTEIN"/>
    <property type="match status" value="1"/>
</dbReference>
<dbReference type="SUPFAM" id="SSF51182">
    <property type="entry name" value="RmlC-like cupins"/>
    <property type="match status" value="1"/>
</dbReference>
<evidence type="ECO:0000313" key="3">
    <source>
        <dbReference type="Proteomes" id="UP000649799"/>
    </source>
</evidence>